<feature type="region of interest" description="Disordered" evidence="1">
    <location>
        <begin position="1"/>
        <end position="27"/>
    </location>
</feature>
<keyword evidence="3" id="KW-1185">Reference proteome</keyword>
<dbReference type="AlphaFoldDB" id="A0A9P8CFZ0"/>
<gene>
    <name evidence="2" type="ORF">BJ878DRAFT_500472</name>
</gene>
<evidence type="ECO:0000313" key="3">
    <source>
        <dbReference type="Proteomes" id="UP000887226"/>
    </source>
</evidence>
<sequence>MAPSRNSQKEKNNDSSDDGQLDSQQSHLEMLMTAREMVDANKKRRAVKRKAIEEEHINQVKDVSAGVNALFEARKSKVHKAQKQQWARLDALNKRRTAIEAQILASMKTIELHSANIISEMTAMFDGRVEDLKQEGNNLDGTTLVNN</sequence>
<dbReference type="Proteomes" id="UP000887226">
    <property type="component" value="Unassembled WGS sequence"/>
</dbReference>
<name>A0A9P8CFZ0_9HELO</name>
<proteinExistence type="predicted"/>
<comment type="caution">
    <text evidence="2">The sequence shown here is derived from an EMBL/GenBank/DDBJ whole genome shotgun (WGS) entry which is preliminary data.</text>
</comment>
<protein>
    <submittedName>
        <fullName evidence="2">Uncharacterized protein</fullName>
    </submittedName>
</protein>
<evidence type="ECO:0000256" key="1">
    <source>
        <dbReference type="SAM" id="MobiDB-lite"/>
    </source>
</evidence>
<dbReference type="EMBL" id="MU253836">
    <property type="protein sequence ID" value="KAG9245669.1"/>
    <property type="molecule type" value="Genomic_DNA"/>
</dbReference>
<reference evidence="2" key="1">
    <citation type="journal article" date="2021" name="IMA Fungus">
        <title>Genomic characterization of three marine fungi, including Emericellopsis atlantica sp. nov. with signatures of a generalist lifestyle and marine biomass degradation.</title>
        <authorList>
            <person name="Hagestad O.C."/>
            <person name="Hou L."/>
            <person name="Andersen J.H."/>
            <person name="Hansen E.H."/>
            <person name="Altermark B."/>
            <person name="Li C."/>
            <person name="Kuhnert E."/>
            <person name="Cox R.J."/>
            <person name="Crous P.W."/>
            <person name="Spatafora J.W."/>
            <person name="Lail K."/>
            <person name="Amirebrahimi M."/>
            <person name="Lipzen A."/>
            <person name="Pangilinan J."/>
            <person name="Andreopoulos W."/>
            <person name="Hayes R.D."/>
            <person name="Ng V."/>
            <person name="Grigoriev I.V."/>
            <person name="Jackson S.A."/>
            <person name="Sutton T.D.S."/>
            <person name="Dobson A.D.W."/>
            <person name="Rama T."/>
        </authorList>
    </citation>
    <scope>NUCLEOTIDE SEQUENCE</scope>
    <source>
        <strain evidence="2">TRa3180A</strain>
    </source>
</reference>
<organism evidence="2 3">
    <name type="scientific">Calycina marina</name>
    <dbReference type="NCBI Taxonomy" id="1763456"/>
    <lineage>
        <taxon>Eukaryota</taxon>
        <taxon>Fungi</taxon>
        <taxon>Dikarya</taxon>
        <taxon>Ascomycota</taxon>
        <taxon>Pezizomycotina</taxon>
        <taxon>Leotiomycetes</taxon>
        <taxon>Helotiales</taxon>
        <taxon>Pezizellaceae</taxon>
        <taxon>Calycina</taxon>
    </lineage>
</organism>
<evidence type="ECO:0000313" key="2">
    <source>
        <dbReference type="EMBL" id="KAG9245669.1"/>
    </source>
</evidence>
<dbReference type="OrthoDB" id="3438854at2759"/>
<accession>A0A9P8CFZ0</accession>